<gene>
    <name evidence="2" type="ORF">EXIGLDRAFT_586684</name>
</gene>
<dbReference type="Pfam" id="PF18758">
    <property type="entry name" value="KDZ"/>
    <property type="match status" value="1"/>
</dbReference>
<name>A0A165JDQ0_EXIGL</name>
<reference evidence="2 3" key="1">
    <citation type="journal article" date="2016" name="Mol. Biol. Evol.">
        <title>Comparative Genomics of Early-Diverging Mushroom-Forming Fungi Provides Insights into the Origins of Lignocellulose Decay Capabilities.</title>
        <authorList>
            <person name="Nagy L.G."/>
            <person name="Riley R."/>
            <person name="Tritt A."/>
            <person name="Adam C."/>
            <person name="Daum C."/>
            <person name="Floudas D."/>
            <person name="Sun H."/>
            <person name="Yadav J.S."/>
            <person name="Pangilinan J."/>
            <person name="Larsson K.H."/>
            <person name="Matsuura K."/>
            <person name="Barry K."/>
            <person name="Labutti K."/>
            <person name="Kuo R."/>
            <person name="Ohm R.A."/>
            <person name="Bhattacharya S.S."/>
            <person name="Shirouzu T."/>
            <person name="Yoshinaga Y."/>
            <person name="Martin F.M."/>
            <person name="Grigoriev I.V."/>
            <person name="Hibbett D.S."/>
        </authorList>
    </citation>
    <scope>NUCLEOTIDE SEQUENCE [LARGE SCALE GENOMIC DNA]</scope>
    <source>
        <strain evidence="2 3">HHB12029</strain>
    </source>
</reference>
<dbReference type="InterPro" id="IPR040521">
    <property type="entry name" value="KDZ"/>
</dbReference>
<proteinExistence type="predicted"/>
<dbReference type="InParanoid" id="A0A165JDQ0"/>
<evidence type="ECO:0000256" key="1">
    <source>
        <dbReference type="SAM" id="Coils"/>
    </source>
</evidence>
<dbReference type="EMBL" id="KV425968">
    <property type="protein sequence ID" value="KZV94701.1"/>
    <property type="molecule type" value="Genomic_DNA"/>
</dbReference>
<dbReference type="AlphaFoldDB" id="A0A165JDQ0"/>
<feature type="non-terminal residue" evidence="2">
    <location>
        <position position="483"/>
    </location>
</feature>
<evidence type="ECO:0000313" key="3">
    <source>
        <dbReference type="Proteomes" id="UP000077266"/>
    </source>
</evidence>
<dbReference type="STRING" id="1314781.A0A165JDQ0"/>
<dbReference type="PANTHER" id="PTHR33096">
    <property type="entry name" value="CXC2 DOMAIN-CONTAINING PROTEIN"/>
    <property type="match status" value="1"/>
</dbReference>
<keyword evidence="1" id="KW-0175">Coiled coil</keyword>
<feature type="coiled-coil region" evidence="1">
    <location>
        <begin position="250"/>
        <end position="302"/>
    </location>
</feature>
<evidence type="ECO:0000313" key="2">
    <source>
        <dbReference type="EMBL" id="KZV94701.1"/>
    </source>
</evidence>
<organism evidence="2 3">
    <name type="scientific">Exidia glandulosa HHB12029</name>
    <dbReference type="NCBI Taxonomy" id="1314781"/>
    <lineage>
        <taxon>Eukaryota</taxon>
        <taxon>Fungi</taxon>
        <taxon>Dikarya</taxon>
        <taxon>Basidiomycota</taxon>
        <taxon>Agaricomycotina</taxon>
        <taxon>Agaricomycetes</taxon>
        <taxon>Auriculariales</taxon>
        <taxon>Exidiaceae</taxon>
        <taxon>Exidia</taxon>
    </lineage>
</organism>
<keyword evidence="3" id="KW-1185">Reference proteome</keyword>
<sequence length="483" mass="56294">RVDDSILDECENSFIAAQEKMTKATTAYYADTGVMALLCRHDRVLYVVNMTTPGERQHYALTLLRKLMRQLPDDWMVGVLYDIACQISRSIEKHGFLEEYGDRFVFAVSVFHAYGHHWACQLVFHPRKREGFGLTDGEGCERFWSAIRHLIAGLRVTGFHRRLFVLDRQIEWLQHESMWKVGRWLLRRYNDAVERRNNVKLILDRSGVTRADLALEWQAQVTAQLVKPPRQSANAADKIINDLLLALGTVHDLRQELKEERARLRKVHKMSSAEVTATTTRVDSLKHDIETVESRISNLQASLGSKAARSRWNSMRGDAYLRCRVNARAMRATIRSTLVSYKFERRKVERTFRHQLMRMYSFHTQTRDLVHRREKNLAAQVRKFNALVDQMEELKSQGKTPSRNTRLPRRLDSRKLFQLDVDDDIWQEDPGLGAQDEAALPRWQTDEDVKNGIAALLEENRCTEELERLRAEAVALGHWWDEE</sequence>
<dbReference type="Proteomes" id="UP000077266">
    <property type="component" value="Unassembled WGS sequence"/>
</dbReference>
<accession>A0A165JDQ0</accession>
<dbReference type="OrthoDB" id="3237105at2759"/>
<dbReference type="PANTHER" id="PTHR33096:SF1">
    <property type="entry name" value="CXC1-LIKE CYSTEINE CLUSTER ASSOCIATED WITH KDZ TRANSPOSASES DOMAIN-CONTAINING PROTEIN"/>
    <property type="match status" value="1"/>
</dbReference>
<protein>
    <submittedName>
        <fullName evidence="2">Uncharacterized protein</fullName>
    </submittedName>
</protein>
<feature type="non-terminal residue" evidence="2">
    <location>
        <position position="1"/>
    </location>
</feature>